<dbReference type="InterPro" id="IPR008984">
    <property type="entry name" value="SMAD_FHA_dom_sf"/>
</dbReference>
<feature type="compositionally biased region" description="Low complexity" evidence="1">
    <location>
        <begin position="244"/>
        <end position="264"/>
    </location>
</feature>
<dbReference type="RefSeq" id="WP_375869898.1">
    <property type="nucleotide sequence ID" value="NZ_VFPM01000005.1"/>
</dbReference>
<dbReference type="EMBL" id="VFPM01000005">
    <property type="protein sequence ID" value="TQM55147.1"/>
    <property type="molecule type" value="Genomic_DNA"/>
</dbReference>
<reference evidence="2 3" key="1">
    <citation type="submission" date="2019-06" db="EMBL/GenBank/DDBJ databases">
        <title>Genome sequencing of plant associated microbes to promote plant fitness in Sorghum bicolor and Oryza sativa.</title>
        <authorList>
            <person name="Coleman-Derr D."/>
        </authorList>
    </citation>
    <scope>NUCLEOTIDE SEQUENCE [LARGE SCALE GENOMIC DNA]</scope>
    <source>
        <strain evidence="2 3">KV-663</strain>
    </source>
</reference>
<evidence type="ECO:0008006" key="4">
    <source>
        <dbReference type="Google" id="ProtNLM"/>
    </source>
</evidence>
<feature type="region of interest" description="Disordered" evidence="1">
    <location>
        <begin position="244"/>
        <end position="282"/>
    </location>
</feature>
<sequence>MIHSKVTVVFCGEEHSVSPETGLTIGRSGDLEVDDNPYLHRTFLVISFDNGFWWLSNTGSTLTATVADDQGLFQAWLSPGARIPLAMKTLVVWFTAGPTTYDFEIHVASPAFRSVTSEPPEAGADGAADDAGAATVGRVSLTPDQKLLVVALCEPFLLRREAGTSQIPSSAAAAERLGWALTRFNRKLDNVCQKLADAGTRGLHGGVGKLATGRKARLVEHALSTKLVTEDDLALLGAADGDVATSSTTTTNTTTGSARTTRTAPSQVADPTRVVAAEQGRS</sequence>
<dbReference type="AlphaFoldDB" id="A0A543H9Y0"/>
<evidence type="ECO:0000313" key="2">
    <source>
        <dbReference type="EMBL" id="TQM55147.1"/>
    </source>
</evidence>
<gene>
    <name evidence="2" type="ORF">FBY41_4475</name>
</gene>
<name>A0A543H9Y0_9MICO</name>
<dbReference type="Proteomes" id="UP000316747">
    <property type="component" value="Unassembled WGS sequence"/>
</dbReference>
<comment type="caution">
    <text evidence="2">The sequence shown here is derived from an EMBL/GenBank/DDBJ whole genome shotgun (WGS) entry which is preliminary data.</text>
</comment>
<proteinExistence type="predicted"/>
<dbReference type="SUPFAM" id="SSF49879">
    <property type="entry name" value="SMAD/FHA domain"/>
    <property type="match status" value="1"/>
</dbReference>
<organism evidence="2 3">
    <name type="scientific">Humibacillus xanthopallidus</name>
    <dbReference type="NCBI Taxonomy" id="412689"/>
    <lineage>
        <taxon>Bacteria</taxon>
        <taxon>Bacillati</taxon>
        <taxon>Actinomycetota</taxon>
        <taxon>Actinomycetes</taxon>
        <taxon>Micrococcales</taxon>
        <taxon>Intrasporangiaceae</taxon>
        <taxon>Humibacillus</taxon>
    </lineage>
</organism>
<keyword evidence="3" id="KW-1185">Reference proteome</keyword>
<protein>
    <recommendedName>
        <fullName evidence="4">FHA domain-containing protein</fullName>
    </recommendedName>
</protein>
<evidence type="ECO:0000256" key="1">
    <source>
        <dbReference type="SAM" id="MobiDB-lite"/>
    </source>
</evidence>
<evidence type="ECO:0000313" key="3">
    <source>
        <dbReference type="Proteomes" id="UP000316747"/>
    </source>
</evidence>
<accession>A0A543H9Y0</accession>